<dbReference type="EMBL" id="LR796300">
    <property type="protein sequence ID" value="CAB4135369.1"/>
    <property type="molecule type" value="Genomic_DNA"/>
</dbReference>
<evidence type="ECO:0000313" key="1">
    <source>
        <dbReference type="EMBL" id="CAB4135369.1"/>
    </source>
</evidence>
<name>A0A6J5LUH5_9CAUD</name>
<accession>A0A6J5LUH5</accession>
<sequence length="220" mass="25010">MSQAYGYSVSYDEFLPYVSQYVPDASEFIAVDAIKQAAIEFCEKTFVWQYTIPAMDVVAGQNTYPMTTPVDTKSVGPIQVYYDKNLMVPKGPDELADIYRMGDWQQVSGGPQYVTRMIKPEIILVPNPSTSNASFLHIKTALAPTRDSTEIDSEMFEQYAEAIAWGARARLLAQPRQDYSDKTGAIEALKMFRYEINRVRMQVTKGLTRNSPKVEFQRWV</sequence>
<gene>
    <name evidence="1" type="ORF">UFOVP285_9</name>
</gene>
<proteinExistence type="predicted"/>
<organism evidence="1">
    <name type="scientific">uncultured Caudovirales phage</name>
    <dbReference type="NCBI Taxonomy" id="2100421"/>
    <lineage>
        <taxon>Viruses</taxon>
        <taxon>Duplodnaviria</taxon>
        <taxon>Heunggongvirae</taxon>
        <taxon>Uroviricota</taxon>
        <taxon>Caudoviricetes</taxon>
        <taxon>Peduoviridae</taxon>
        <taxon>Maltschvirus</taxon>
        <taxon>Maltschvirus maltsch</taxon>
    </lineage>
</organism>
<dbReference type="Pfam" id="PF24175">
    <property type="entry name" value="SU10_adaptor"/>
    <property type="match status" value="1"/>
</dbReference>
<dbReference type="InterPro" id="IPR056209">
    <property type="entry name" value="SU10_adaptor"/>
</dbReference>
<protein>
    <submittedName>
        <fullName evidence="1">Uncharacterized protein</fullName>
    </submittedName>
</protein>
<reference evidence="1" key="1">
    <citation type="submission" date="2020-04" db="EMBL/GenBank/DDBJ databases">
        <authorList>
            <person name="Chiriac C."/>
            <person name="Salcher M."/>
            <person name="Ghai R."/>
            <person name="Kavagutti S V."/>
        </authorList>
    </citation>
    <scope>NUCLEOTIDE SEQUENCE</scope>
</reference>